<keyword evidence="2" id="KW-1185">Reference proteome</keyword>
<accession>A0A377J114</accession>
<organism evidence="1 2">
    <name type="scientific">Haemophilus pittmaniae</name>
    <dbReference type="NCBI Taxonomy" id="249188"/>
    <lineage>
        <taxon>Bacteria</taxon>
        <taxon>Pseudomonadati</taxon>
        <taxon>Pseudomonadota</taxon>
        <taxon>Gammaproteobacteria</taxon>
        <taxon>Pasteurellales</taxon>
        <taxon>Pasteurellaceae</taxon>
        <taxon>Haemophilus</taxon>
    </lineage>
</organism>
<sequence length="116" mass="13672">MQKQFDLLNEICSIFFSAPEKFDSLEYEYKFNPEEDWVGTKLGTMFQGKVVYLTLAEQDEDRIVNLCQQLHDEMQNHTGGDWRKFILTLNEKGEAKTQFIYDIQSCMDDILKDEIS</sequence>
<name>A0A377J114_9PAST</name>
<reference evidence="1 2" key="1">
    <citation type="submission" date="2018-06" db="EMBL/GenBank/DDBJ databases">
        <authorList>
            <consortium name="Pathogen Informatics"/>
            <person name="Doyle S."/>
        </authorList>
    </citation>
    <scope>NUCLEOTIDE SEQUENCE [LARGE SCALE GENOMIC DNA]</scope>
    <source>
        <strain evidence="1 2">NCTC13335</strain>
    </source>
</reference>
<dbReference type="Proteomes" id="UP000255264">
    <property type="component" value="Unassembled WGS sequence"/>
</dbReference>
<evidence type="ECO:0000313" key="2">
    <source>
        <dbReference type="Proteomes" id="UP000255264"/>
    </source>
</evidence>
<gene>
    <name evidence="1" type="ORF">NCTC13335_02010</name>
</gene>
<dbReference type="SUPFAM" id="SSF160424">
    <property type="entry name" value="BH3703-like"/>
    <property type="match status" value="1"/>
</dbReference>
<protein>
    <submittedName>
        <fullName evidence="1">Uncharacterized protein</fullName>
    </submittedName>
</protein>
<dbReference type="RefSeq" id="WP_115003611.1">
    <property type="nucleotide sequence ID" value="NZ_UGHS01000004.1"/>
</dbReference>
<dbReference type="AlphaFoldDB" id="A0A377J114"/>
<dbReference type="Gene3D" id="3.30.500.20">
    <property type="entry name" value="BH3703-like domains"/>
    <property type="match status" value="1"/>
</dbReference>
<dbReference type="EMBL" id="UGHS01000004">
    <property type="protein sequence ID" value="STO94093.1"/>
    <property type="molecule type" value="Genomic_DNA"/>
</dbReference>
<proteinExistence type="predicted"/>
<evidence type="ECO:0000313" key="1">
    <source>
        <dbReference type="EMBL" id="STO94093.1"/>
    </source>
</evidence>
<dbReference type="OrthoDB" id="8453362at2"/>
<dbReference type="InterPro" id="IPR036170">
    <property type="entry name" value="YezG-like_sf"/>
</dbReference>